<dbReference type="Pfam" id="PF05621">
    <property type="entry name" value="TniB"/>
    <property type="match status" value="1"/>
</dbReference>
<protein>
    <recommendedName>
        <fullName evidence="3">ATP-binding protein</fullName>
    </recommendedName>
</protein>
<accession>A0A7W8B461</accession>
<reference evidence="1 2" key="1">
    <citation type="submission" date="2020-08" db="EMBL/GenBank/DDBJ databases">
        <title>Genomic Encyclopedia of Type Strains, Phase III (KMG-III): the genomes of soil and plant-associated and newly described type strains.</title>
        <authorList>
            <person name="Whitman W."/>
        </authorList>
    </citation>
    <scope>NUCLEOTIDE SEQUENCE [LARGE SCALE GENOMIC DNA]</scope>
    <source>
        <strain evidence="1 2">CECT 3146</strain>
    </source>
</reference>
<evidence type="ECO:0000313" key="1">
    <source>
        <dbReference type="EMBL" id="MBB5109998.1"/>
    </source>
</evidence>
<gene>
    <name evidence="1" type="ORF">FHS40_009128</name>
</gene>
<sequence>MSTSPPPGLGNLAQSRKEDFKAFADAPRRVQPEALSRTALRALDEKSRTAYDRARRRWHANLGPIRTPQLAALHEDLWDIVDSNQQDGDTAKGAVAVDAFPGLGKTTAVLAFAREFHRREIAEHGAFTAQGHERWPVCRVGLTGNTGMKDLNRAMLEFFGHPGRQTSTAAQLGLQALDCMLRCEVRLLVLDDLHFLKWRETSGIEVSNHLKWIANEFPVTLLKVGVGLAD</sequence>
<dbReference type="AlphaFoldDB" id="A0A7W8B461"/>
<name>A0A7W8B461_STRST</name>
<organism evidence="1 2">
    <name type="scientific">Streptomyces spectabilis</name>
    <dbReference type="NCBI Taxonomy" id="68270"/>
    <lineage>
        <taxon>Bacteria</taxon>
        <taxon>Bacillati</taxon>
        <taxon>Actinomycetota</taxon>
        <taxon>Actinomycetes</taxon>
        <taxon>Kitasatosporales</taxon>
        <taxon>Streptomycetaceae</taxon>
        <taxon>Streptomyces</taxon>
    </lineage>
</organism>
<dbReference type="RefSeq" id="WP_229880051.1">
    <property type="nucleotide sequence ID" value="NZ_BMSQ01000066.1"/>
</dbReference>
<comment type="caution">
    <text evidence="1">The sequence shown here is derived from an EMBL/GenBank/DDBJ whole genome shotgun (WGS) entry which is preliminary data.</text>
</comment>
<dbReference type="Proteomes" id="UP000549009">
    <property type="component" value="Unassembled WGS sequence"/>
</dbReference>
<dbReference type="EMBL" id="JACHJD010000054">
    <property type="protein sequence ID" value="MBB5109998.1"/>
    <property type="molecule type" value="Genomic_DNA"/>
</dbReference>
<dbReference type="InterPro" id="IPR008868">
    <property type="entry name" value="TniB"/>
</dbReference>
<evidence type="ECO:0008006" key="3">
    <source>
        <dbReference type="Google" id="ProtNLM"/>
    </source>
</evidence>
<dbReference type="SUPFAM" id="SSF52540">
    <property type="entry name" value="P-loop containing nucleoside triphosphate hydrolases"/>
    <property type="match status" value="1"/>
</dbReference>
<keyword evidence="2" id="KW-1185">Reference proteome</keyword>
<evidence type="ECO:0000313" key="2">
    <source>
        <dbReference type="Proteomes" id="UP000549009"/>
    </source>
</evidence>
<dbReference type="InterPro" id="IPR027417">
    <property type="entry name" value="P-loop_NTPase"/>
</dbReference>
<proteinExistence type="predicted"/>